<dbReference type="GO" id="GO:0016740">
    <property type="term" value="F:transferase activity"/>
    <property type="evidence" value="ECO:0007669"/>
    <property type="project" value="UniProtKB-KW"/>
</dbReference>
<accession>A0A841TFP0</accession>
<evidence type="ECO:0000259" key="1">
    <source>
        <dbReference type="Pfam" id="PF00535"/>
    </source>
</evidence>
<dbReference type="Pfam" id="PF00535">
    <property type="entry name" value="Glycos_transf_2"/>
    <property type="match status" value="1"/>
</dbReference>
<reference evidence="2 3" key="1">
    <citation type="submission" date="2020-08" db="EMBL/GenBank/DDBJ databases">
        <title>Cohnella phylogeny.</title>
        <authorList>
            <person name="Dunlap C."/>
        </authorList>
    </citation>
    <scope>NUCLEOTIDE SEQUENCE [LARGE SCALE GENOMIC DNA]</scope>
    <source>
        <strain evidence="2 3">DSM 103658</strain>
    </source>
</reference>
<gene>
    <name evidence="2" type="ORF">H4Q31_15875</name>
</gene>
<dbReference type="InterPro" id="IPR001173">
    <property type="entry name" value="Glyco_trans_2-like"/>
</dbReference>
<dbReference type="SUPFAM" id="SSF53448">
    <property type="entry name" value="Nucleotide-diphospho-sugar transferases"/>
    <property type="match status" value="1"/>
</dbReference>
<keyword evidence="3" id="KW-1185">Reference proteome</keyword>
<dbReference type="EMBL" id="JACJVN010000060">
    <property type="protein sequence ID" value="MBB6678769.1"/>
    <property type="molecule type" value="Genomic_DNA"/>
</dbReference>
<protein>
    <submittedName>
        <fullName evidence="2">Glycosyltransferase family 2 protein</fullName>
    </submittedName>
</protein>
<dbReference type="PANTHER" id="PTHR43685:SF13">
    <property type="entry name" value="O ANTIGEN BIOSYNTHESIS RHAMNOSYLTRANSFERASE RFBN"/>
    <property type="match status" value="1"/>
</dbReference>
<evidence type="ECO:0000313" key="3">
    <source>
        <dbReference type="Proteomes" id="UP000574133"/>
    </source>
</evidence>
<dbReference type="RefSeq" id="WP_185180035.1">
    <property type="nucleotide sequence ID" value="NZ_CBCSEP010000003.1"/>
</dbReference>
<evidence type="ECO:0000313" key="2">
    <source>
        <dbReference type="EMBL" id="MBB6678769.1"/>
    </source>
</evidence>
<dbReference type="Proteomes" id="UP000574133">
    <property type="component" value="Unassembled WGS sequence"/>
</dbReference>
<organism evidence="2 3">
    <name type="scientific">Cohnella lubricantis</name>
    <dbReference type="NCBI Taxonomy" id="2163172"/>
    <lineage>
        <taxon>Bacteria</taxon>
        <taxon>Bacillati</taxon>
        <taxon>Bacillota</taxon>
        <taxon>Bacilli</taxon>
        <taxon>Bacillales</taxon>
        <taxon>Paenibacillaceae</taxon>
        <taxon>Cohnella</taxon>
    </lineage>
</organism>
<proteinExistence type="predicted"/>
<dbReference type="InterPro" id="IPR050834">
    <property type="entry name" value="Glycosyltransf_2"/>
</dbReference>
<sequence>MRASVIIPTLNAEAYLPELFVQLRNQTKPPHEIVIVDSQSTDMTASLAADCGARVIQIAREQFDHGGTRNLAAKHATGDVLVFMTQDAQPMNDRFVEELLKPLNDSQVAAVYGRQEARTDANALERMTREINYPQQAMFKSMKDLPERGIKLFFFSNVCSAIRSDLFQQVGGFPETTIMNEDMLFAAKCILEGLTIVYNPKAEVLHSHNYTLRKQFQRNFDIGVFLRMNDWILQYATAEKEGIKLIRQQLGMLIHDGYGYLIPRWFAEAGAKYVGYRMGLAYRLIPLWLRKKLSMHSFYWDGKRHQLGAPVLQTNVASDSSNSNVI</sequence>
<dbReference type="GO" id="GO:0044010">
    <property type="term" value="P:single-species biofilm formation"/>
    <property type="evidence" value="ECO:0007669"/>
    <property type="project" value="TreeGrafter"/>
</dbReference>
<dbReference type="AlphaFoldDB" id="A0A841TFP0"/>
<dbReference type="PANTHER" id="PTHR43685">
    <property type="entry name" value="GLYCOSYLTRANSFERASE"/>
    <property type="match status" value="1"/>
</dbReference>
<comment type="caution">
    <text evidence="2">The sequence shown here is derived from an EMBL/GenBank/DDBJ whole genome shotgun (WGS) entry which is preliminary data.</text>
</comment>
<dbReference type="InterPro" id="IPR029044">
    <property type="entry name" value="Nucleotide-diphossugar_trans"/>
</dbReference>
<feature type="domain" description="Glycosyltransferase 2-like" evidence="1">
    <location>
        <begin position="4"/>
        <end position="170"/>
    </location>
</feature>
<name>A0A841TFP0_9BACL</name>
<dbReference type="Gene3D" id="3.90.550.10">
    <property type="entry name" value="Spore Coat Polysaccharide Biosynthesis Protein SpsA, Chain A"/>
    <property type="match status" value="1"/>
</dbReference>
<keyword evidence="2" id="KW-0808">Transferase</keyword>